<comment type="caution">
    <text evidence="1">The sequence shown here is derived from an EMBL/GenBank/DDBJ whole genome shotgun (WGS) entry which is preliminary data.</text>
</comment>
<evidence type="ECO:0000313" key="2">
    <source>
        <dbReference type="Proteomes" id="UP001062846"/>
    </source>
</evidence>
<organism evidence="1 2">
    <name type="scientific">Rhododendron molle</name>
    <name type="common">Chinese azalea</name>
    <name type="synonym">Azalea mollis</name>
    <dbReference type="NCBI Taxonomy" id="49168"/>
    <lineage>
        <taxon>Eukaryota</taxon>
        <taxon>Viridiplantae</taxon>
        <taxon>Streptophyta</taxon>
        <taxon>Embryophyta</taxon>
        <taxon>Tracheophyta</taxon>
        <taxon>Spermatophyta</taxon>
        <taxon>Magnoliopsida</taxon>
        <taxon>eudicotyledons</taxon>
        <taxon>Gunneridae</taxon>
        <taxon>Pentapetalae</taxon>
        <taxon>asterids</taxon>
        <taxon>Ericales</taxon>
        <taxon>Ericaceae</taxon>
        <taxon>Ericoideae</taxon>
        <taxon>Rhodoreae</taxon>
        <taxon>Rhododendron</taxon>
    </lineage>
</organism>
<keyword evidence="2" id="KW-1185">Reference proteome</keyword>
<gene>
    <name evidence="1" type="ORF">RHMOL_Rhmol01G0033200</name>
</gene>
<evidence type="ECO:0000313" key="1">
    <source>
        <dbReference type="EMBL" id="KAI8570427.1"/>
    </source>
</evidence>
<accession>A0ACC0PXG3</accession>
<sequence length="610" mass="68074">MAMALTIPTLFLLLFLSSKFPFSSAQTWIKSGYWDSRRSEFPVTDINSPLFTHLICGFVRLNPSTYQLSLSSSDAQPFSTFTSTVKQKNPTVTTLLSIGGGEGSPFSSMISQSEFRKSFIESSIKTARSYGFDGLDFCWFSTRRLNTSSEMENMATLFDEWRLAIESESGNSSGSQLILTISVQSSPYLDNASFPIESIKKNLNWVHVIATDYYTPTSWNYTAAFAALYDPGSGVNTEYGINAWIDGGLPANKLVLGLPFYGYAWRLVNPNDSAIGAPAKGAAITSDGWMRYKHLKAYMQGSGAVSESNATYVVNYCVIGSSWIAYDDVEVVKNKVAYAKKRNLLGYIVWQVQDDENWVLTKAAQEDEKDPRNKRHFLLILLPTAATVTLVLVYATWYLRKRARRNKGRMGEGKESQSLFKTTMASAGNANAPNLLVFRLTDLVEATNNFSFENKLGEGGYGPVYKGVLHNGQEIAVKRLSRTSTQGFEEFKNEVMLTAKLQHVNLAYDLWKCGKGMEFMDPSLDDTNSSCKLVRCIQIALLCVQENPADRPSMLELSVMLKNETAAMNIPKRPAFSTRRDEDEYEVQESTSQQEIWSVGDVSITQMVAR</sequence>
<name>A0ACC0PXG3_RHOML</name>
<protein>
    <submittedName>
        <fullName evidence="1">Uncharacterized protein</fullName>
    </submittedName>
</protein>
<reference evidence="1" key="1">
    <citation type="submission" date="2022-02" db="EMBL/GenBank/DDBJ databases">
        <title>Plant Genome Project.</title>
        <authorList>
            <person name="Zhang R.-G."/>
        </authorList>
    </citation>
    <scope>NUCLEOTIDE SEQUENCE</scope>
    <source>
        <strain evidence="1">AT1</strain>
    </source>
</reference>
<proteinExistence type="predicted"/>
<dbReference type="EMBL" id="CM046388">
    <property type="protein sequence ID" value="KAI8570427.1"/>
    <property type="molecule type" value="Genomic_DNA"/>
</dbReference>
<dbReference type="Proteomes" id="UP001062846">
    <property type="component" value="Chromosome 1"/>
</dbReference>